<sequence length="106" mass="11838">MVSNLVLHLALRESVEIFLLLGLQRERSVHTLFVCGKDFLILTVFLRAVALELGICLWASNGKLENIGLVSSLDVHWLSDVTKGIIGKSALFVDKSEYWKTPDRVA</sequence>
<evidence type="ECO:0000313" key="1">
    <source>
        <dbReference type="EMBL" id="VDO92603.1"/>
    </source>
</evidence>
<gene>
    <name evidence="1" type="ORF">SMTD_LOCUS3162</name>
</gene>
<name>A0A183NM27_9TREM</name>
<evidence type="ECO:0000313" key="2">
    <source>
        <dbReference type="Proteomes" id="UP000269396"/>
    </source>
</evidence>
<proteinExistence type="predicted"/>
<dbReference type="AlphaFoldDB" id="A0A183NM27"/>
<accession>A0A183NM27</accession>
<reference evidence="1 2" key="1">
    <citation type="submission" date="2018-11" db="EMBL/GenBank/DDBJ databases">
        <authorList>
            <consortium name="Pathogen Informatics"/>
        </authorList>
    </citation>
    <scope>NUCLEOTIDE SEQUENCE [LARGE SCALE GENOMIC DNA]</scope>
    <source>
        <strain>Denwood</strain>
        <strain evidence="2">Zambia</strain>
    </source>
</reference>
<dbReference type="Proteomes" id="UP000269396">
    <property type="component" value="Unassembled WGS sequence"/>
</dbReference>
<protein>
    <submittedName>
        <fullName evidence="1">Uncharacterized protein</fullName>
    </submittedName>
</protein>
<keyword evidence="2" id="KW-1185">Reference proteome</keyword>
<organism evidence="1 2">
    <name type="scientific">Schistosoma mattheei</name>
    <dbReference type="NCBI Taxonomy" id="31246"/>
    <lineage>
        <taxon>Eukaryota</taxon>
        <taxon>Metazoa</taxon>
        <taxon>Spiralia</taxon>
        <taxon>Lophotrochozoa</taxon>
        <taxon>Platyhelminthes</taxon>
        <taxon>Trematoda</taxon>
        <taxon>Digenea</taxon>
        <taxon>Strigeidida</taxon>
        <taxon>Schistosomatoidea</taxon>
        <taxon>Schistosomatidae</taxon>
        <taxon>Schistosoma</taxon>
    </lineage>
</organism>
<dbReference type="EMBL" id="UZAL01005295">
    <property type="protein sequence ID" value="VDO92603.1"/>
    <property type="molecule type" value="Genomic_DNA"/>
</dbReference>